<reference evidence="2" key="1">
    <citation type="journal article" date="2023" name="Environ. Microbiol.">
        <title>The 2-methylpropene degradation pathway in Mycobacteriaceae family strains.</title>
        <authorList>
            <person name="Helbich S."/>
            <person name="Barrantes I."/>
            <person name="Dos Anjos Borges L.G."/>
            <person name="Pieper D.H."/>
            <person name="Vainshtein Y."/>
            <person name="Sohn K."/>
            <person name="Engesser K.H."/>
        </authorList>
    </citation>
    <scope>NUCLEOTIDE SEQUENCE</scope>
    <source>
        <strain evidence="2">IBE100</strain>
    </source>
</reference>
<dbReference type="Proteomes" id="UP001154266">
    <property type="component" value="Unassembled WGS sequence"/>
</dbReference>
<evidence type="ECO:0000259" key="1">
    <source>
        <dbReference type="Pfam" id="PF02720"/>
    </source>
</evidence>
<evidence type="ECO:0000313" key="2">
    <source>
        <dbReference type="EMBL" id="MDG5487006.1"/>
    </source>
</evidence>
<dbReference type="InterPro" id="IPR003870">
    <property type="entry name" value="DUF222"/>
</dbReference>
<organism evidence="2 3">
    <name type="scientific">Mycolicibacterium gadium</name>
    <name type="common">Mycobacterium gadium</name>
    <dbReference type="NCBI Taxonomy" id="1794"/>
    <lineage>
        <taxon>Bacteria</taxon>
        <taxon>Bacillati</taxon>
        <taxon>Actinomycetota</taxon>
        <taxon>Actinomycetes</taxon>
        <taxon>Mycobacteriales</taxon>
        <taxon>Mycobacteriaceae</taxon>
        <taxon>Mycolicibacterium</taxon>
    </lineage>
</organism>
<feature type="non-terminal residue" evidence="2">
    <location>
        <position position="151"/>
    </location>
</feature>
<dbReference type="RefSeq" id="WP_278224031.1">
    <property type="nucleotide sequence ID" value="NZ_JAKZMO010000084.1"/>
</dbReference>
<gene>
    <name evidence="2" type="ORF">MNO81_29845</name>
</gene>
<dbReference type="EMBL" id="JAKZMO010000084">
    <property type="protein sequence ID" value="MDG5487006.1"/>
    <property type="molecule type" value="Genomic_DNA"/>
</dbReference>
<accession>A0ABT6H0F6</accession>
<protein>
    <submittedName>
        <fullName evidence="2">13E12 repeat family protein</fullName>
    </submittedName>
</protein>
<dbReference type="Pfam" id="PF02720">
    <property type="entry name" value="DUF222"/>
    <property type="match status" value="1"/>
</dbReference>
<proteinExistence type="predicted"/>
<sequence>MFESEFVGVEDAAVVAAVADLTRAEAAAAARRLVAIAELKRRRVLDDDERASWACDWWDCAAAEVAAAMNISPRRASGQMRIAVALRDHLPAVAAMFARGEVSARVVGAITWRTQFITDDAIWAVIDRAIAERAGRWGPLAEDKLTSAVDA</sequence>
<feature type="domain" description="DUF222" evidence="1">
    <location>
        <begin position="22"/>
        <end position="150"/>
    </location>
</feature>
<keyword evidence="3" id="KW-1185">Reference proteome</keyword>
<comment type="caution">
    <text evidence="2">The sequence shown here is derived from an EMBL/GenBank/DDBJ whole genome shotgun (WGS) entry which is preliminary data.</text>
</comment>
<evidence type="ECO:0000313" key="3">
    <source>
        <dbReference type="Proteomes" id="UP001154266"/>
    </source>
</evidence>
<name>A0ABT6H0F6_MYCGU</name>